<dbReference type="AlphaFoldDB" id="A0AAU8CJ42"/>
<accession>A0AAU8CJ42</accession>
<protein>
    <recommendedName>
        <fullName evidence="2">Transcriptional regulator</fullName>
    </recommendedName>
</protein>
<evidence type="ECO:0008006" key="2">
    <source>
        <dbReference type="Google" id="ProtNLM"/>
    </source>
</evidence>
<evidence type="ECO:0000313" key="1">
    <source>
        <dbReference type="EMBL" id="XCG46746.1"/>
    </source>
</evidence>
<dbReference type="RefSeq" id="WP_353645716.1">
    <property type="nucleotide sequence ID" value="NZ_CP159253.1"/>
</dbReference>
<reference evidence="1" key="1">
    <citation type="submission" date="2024-06" db="EMBL/GenBank/DDBJ databases">
        <title>Mesorhizobium karijinii sp. nov., a symbiont of the iconic Swainsona formosa from arid Australia.</title>
        <authorList>
            <person name="Hill Y.J."/>
            <person name="Watkin E.L.J."/>
            <person name="O'Hara G.W."/>
            <person name="Terpolilli J."/>
            <person name="Tye M.L."/>
            <person name="Kohlmeier M.G."/>
        </authorList>
    </citation>
    <scope>NUCLEOTIDE SEQUENCE</scope>
    <source>
        <strain evidence="1">WSM2240</strain>
    </source>
</reference>
<name>A0AAU8CJ42_9HYPH</name>
<proteinExistence type="predicted"/>
<gene>
    <name evidence="1" type="ORF">ABVK50_15605</name>
</gene>
<organism evidence="1">
    <name type="scientific">Mesorhizobium sp. WSM2240</name>
    <dbReference type="NCBI Taxonomy" id="3228851"/>
    <lineage>
        <taxon>Bacteria</taxon>
        <taxon>Pseudomonadati</taxon>
        <taxon>Pseudomonadota</taxon>
        <taxon>Alphaproteobacteria</taxon>
        <taxon>Hyphomicrobiales</taxon>
        <taxon>Phyllobacteriaceae</taxon>
        <taxon>Mesorhizobium</taxon>
    </lineage>
</organism>
<sequence length="85" mass="9328">MKTLRVSEGFTLANICTVAATRFSENAAVFRQLVDQKPDTGFSLTPTGEAARQLAEQFEHQAAEATKLAEIFSDAEPFEVKYESA</sequence>
<dbReference type="EMBL" id="CP159253">
    <property type="protein sequence ID" value="XCG46746.1"/>
    <property type="molecule type" value="Genomic_DNA"/>
</dbReference>